<dbReference type="Proteomes" id="UP000026960">
    <property type="component" value="Chromosome 3"/>
</dbReference>
<evidence type="ECO:0000313" key="2">
    <source>
        <dbReference type="Proteomes" id="UP000026960"/>
    </source>
</evidence>
<reference evidence="1" key="2">
    <citation type="submission" date="2015-03" db="UniProtKB">
        <authorList>
            <consortium name="EnsemblPlants"/>
        </authorList>
    </citation>
    <scope>IDENTIFICATION</scope>
</reference>
<dbReference type="Gramene" id="OBART03G09600.1">
    <property type="protein sequence ID" value="OBART03G09600.1"/>
    <property type="gene ID" value="OBART03G09600"/>
</dbReference>
<evidence type="ECO:0000313" key="1">
    <source>
        <dbReference type="EnsemblPlants" id="OBART03G09600.1"/>
    </source>
</evidence>
<dbReference type="AlphaFoldDB" id="A0A0D3FFV9"/>
<sequence length="117" mass="12390">MAEVGHAASGAARAFLRILNKLRHVLSSSHLISEDITNVHINKIITGQITVAATKPFQSMEFGRTPALQIIVGVLWSQLQFGAEAVGTTVFTLRNNCTYTVWPATLSGNTAVAVGGG</sequence>
<dbReference type="HOGENOM" id="CLU_2090949_0_0_1"/>
<protein>
    <submittedName>
        <fullName evidence="1">Uncharacterized protein</fullName>
    </submittedName>
</protein>
<reference evidence="1" key="1">
    <citation type="journal article" date="2009" name="Rice">
        <title>De Novo Next Generation Sequencing of Plant Genomes.</title>
        <authorList>
            <person name="Rounsley S."/>
            <person name="Marri P.R."/>
            <person name="Yu Y."/>
            <person name="He R."/>
            <person name="Sisneros N."/>
            <person name="Goicoechea J.L."/>
            <person name="Lee S.J."/>
            <person name="Angelova A."/>
            <person name="Kudrna D."/>
            <person name="Luo M."/>
            <person name="Affourtit J."/>
            <person name="Desany B."/>
            <person name="Knight J."/>
            <person name="Niazi F."/>
            <person name="Egholm M."/>
            <person name="Wing R.A."/>
        </authorList>
    </citation>
    <scope>NUCLEOTIDE SEQUENCE [LARGE SCALE GENOMIC DNA]</scope>
    <source>
        <strain evidence="1">cv. IRGC 105608</strain>
    </source>
</reference>
<keyword evidence="2" id="KW-1185">Reference proteome</keyword>
<dbReference type="STRING" id="65489.A0A0D3FFV9"/>
<dbReference type="SUPFAM" id="SSF49870">
    <property type="entry name" value="Osmotin, thaumatin-like protein"/>
    <property type="match status" value="1"/>
</dbReference>
<organism evidence="1">
    <name type="scientific">Oryza barthii</name>
    <dbReference type="NCBI Taxonomy" id="65489"/>
    <lineage>
        <taxon>Eukaryota</taxon>
        <taxon>Viridiplantae</taxon>
        <taxon>Streptophyta</taxon>
        <taxon>Embryophyta</taxon>
        <taxon>Tracheophyta</taxon>
        <taxon>Spermatophyta</taxon>
        <taxon>Magnoliopsida</taxon>
        <taxon>Liliopsida</taxon>
        <taxon>Poales</taxon>
        <taxon>Poaceae</taxon>
        <taxon>BOP clade</taxon>
        <taxon>Oryzoideae</taxon>
        <taxon>Oryzeae</taxon>
        <taxon>Oryzinae</taxon>
        <taxon>Oryza</taxon>
    </lineage>
</organism>
<dbReference type="InterPro" id="IPR037176">
    <property type="entry name" value="Osmotin/thaumatin-like_sf"/>
</dbReference>
<dbReference type="EnsemblPlants" id="OBART03G09600.1">
    <property type="protein sequence ID" value="OBART03G09600.1"/>
    <property type="gene ID" value="OBART03G09600"/>
</dbReference>
<proteinExistence type="predicted"/>
<dbReference type="PaxDb" id="65489-OBART03G09600.1"/>
<name>A0A0D3FFV9_9ORYZ</name>
<accession>A0A0D3FFV9</accession>